<comment type="similarity">
    <text evidence="1">Belongs to the pseudouridine synthase RluA family.</text>
</comment>
<protein>
    <recommendedName>
        <fullName evidence="4">Pseudouridine synthase RsuA/RluA-like domain-containing protein</fullName>
    </recommendedName>
</protein>
<dbReference type="Pfam" id="PF00849">
    <property type="entry name" value="PseudoU_synth_2"/>
    <property type="match status" value="1"/>
</dbReference>
<evidence type="ECO:0000256" key="3">
    <source>
        <dbReference type="SAM" id="MobiDB-lite"/>
    </source>
</evidence>
<keyword evidence="6" id="KW-1185">Reference proteome</keyword>
<dbReference type="PROSITE" id="PS01129">
    <property type="entry name" value="PSI_RLU"/>
    <property type="match status" value="1"/>
</dbReference>
<dbReference type="Gene3D" id="3.30.2350.10">
    <property type="entry name" value="Pseudouridine synthase"/>
    <property type="match status" value="1"/>
</dbReference>
<feature type="region of interest" description="Disordered" evidence="3">
    <location>
        <begin position="439"/>
        <end position="498"/>
    </location>
</feature>
<reference evidence="5" key="1">
    <citation type="submission" date="2019-04" db="EMBL/GenBank/DDBJ databases">
        <authorList>
            <consortium name="Science for Life Laboratories"/>
        </authorList>
    </citation>
    <scope>NUCLEOTIDE SEQUENCE</scope>
    <source>
        <strain evidence="5">MBLW1</strain>
    </source>
</reference>
<feature type="region of interest" description="Disordered" evidence="3">
    <location>
        <begin position="68"/>
        <end position="160"/>
    </location>
</feature>
<dbReference type="GO" id="GO:0009982">
    <property type="term" value="F:pseudouridine synthase activity"/>
    <property type="evidence" value="ECO:0007669"/>
    <property type="project" value="InterPro"/>
</dbReference>
<evidence type="ECO:0000313" key="6">
    <source>
        <dbReference type="Proteomes" id="UP000464378"/>
    </source>
</evidence>
<dbReference type="InterPro" id="IPR050188">
    <property type="entry name" value="RluA_PseudoU_synthase"/>
</dbReference>
<accession>A0A6C2YLI4</accession>
<evidence type="ECO:0000259" key="4">
    <source>
        <dbReference type="Pfam" id="PF00849"/>
    </source>
</evidence>
<sequence>MLLDSFIITRQEADLTLTAVLRQRLRLSWSQAKRLVLKRQIKLNNHIPGDPVMRMKVGMRIEVHGQHALPSRAVMPEEAEVSTARPAAKAKPQPKPNAANRPDSPRDASPRDRDRDRTASRDRDARAQSPRDDRPAKAKPTPGPKPTNPPRAPRPVPMLPSERIRYVDDFVVVVEKPAGMTTMRHAEEAAEFGERAKRFLPKTLADLIPPTIGTPDRKLISVHRIDRDTTGLVVFARNKIAAKSLMKQFREHTIERRYLALVRGKPTAGRIESHFIDDRGDGRRGSVITPGEQTQRAVTHVRIVEELGEFTLVECRLETGRTHQVRIHLGEMGCPLAGETVYDRPLHGAPLPDRSGAKRTMLHAAHLGFVHPETGSKMHWDSLLPNDMATLLEALRNPAAESAAAASQPADMLPAGILAGGIIAGAALTGEALANNAGDNGASTPANSSADDLHADDLDADDLDDDLDDDDDDDGLFIDRPLGTAADEDLDEWPEDDA</sequence>
<dbReference type="GO" id="GO:0140098">
    <property type="term" value="F:catalytic activity, acting on RNA"/>
    <property type="evidence" value="ECO:0007669"/>
    <property type="project" value="UniProtKB-ARBA"/>
</dbReference>
<feature type="compositionally biased region" description="Pro residues" evidence="3">
    <location>
        <begin position="141"/>
        <end position="158"/>
    </location>
</feature>
<gene>
    <name evidence="5" type="ORF">GMBLW1_18610</name>
</gene>
<dbReference type="KEGG" id="tim:GMBLW1_18610"/>
<dbReference type="InParanoid" id="A0A6C2YLI4"/>
<proteinExistence type="inferred from homology"/>
<dbReference type="SUPFAM" id="SSF55120">
    <property type="entry name" value="Pseudouridine synthase"/>
    <property type="match status" value="1"/>
</dbReference>
<dbReference type="CDD" id="cd00165">
    <property type="entry name" value="S4"/>
    <property type="match status" value="1"/>
</dbReference>
<dbReference type="InterPro" id="IPR006145">
    <property type="entry name" value="PsdUridine_synth_RsuA/RluA"/>
</dbReference>
<feature type="compositionally biased region" description="Acidic residues" evidence="3">
    <location>
        <begin position="458"/>
        <end position="476"/>
    </location>
</feature>
<dbReference type="CDD" id="cd02869">
    <property type="entry name" value="PseudoU_synth_RluA_like"/>
    <property type="match status" value="1"/>
</dbReference>
<dbReference type="PANTHER" id="PTHR21600:SF87">
    <property type="entry name" value="RNA PSEUDOURIDYLATE SYNTHASE DOMAIN-CONTAINING PROTEIN 1"/>
    <property type="match status" value="1"/>
</dbReference>
<organism evidence="5">
    <name type="scientific">Tuwongella immobilis</name>
    <dbReference type="NCBI Taxonomy" id="692036"/>
    <lineage>
        <taxon>Bacteria</taxon>
        <taxon>Pseudomonadati</taxon>
        <taxon>Planctomycetota</taxon>
        <taxon>Planctomycetia</taxon>
        <taxon>Gemmatales</taxon>
        <taxon>Gemmataceae</taxon>
        <taxon>Tuwongella</taxon>
    </lineage>
</organism>
<evidence type="ECO:0000256" key="1">
    <source>
        <dbReference type="ARBA" id="ARBA00010876"/>
    </source>
</evidence>
<dbReference type="Proteomes" id="UP000464378">
    <property type="component" value="Chromosome"/>
</dbReference>
<dbReference type="GO" id="GO:0003723">
    <property type="term" value="F:RNA binding"/>
    <property type="evidence" value="ECO:0007669"/>
    <property type="project" value="UniProtKB-KW"/>
</dbReference>
<evidence type="ECO:0000256" key="2">
    <source>
        <dbReference type="PROSITE-ProRule" id="PRU00182"/>
    </source>
</evidence>
<feature type="compositionally biased region" description="Acidic residues" evidence="3">
    <location>
        <begin position="486"/>
        <end position="498"/>
    </location>
</feature>
<keyword evidence="2" id="KW-0694">RNA-binding</keyword>
<dbReference type="PANTHER" id="PTHR21600">
    <property type="entry name" value="MITOCHONDRIAL RNA PSEUDOURIDINE SYNTHASE"/>
    <property type="match status" value="1"/>
</dbReference>
<dbReference type="PROSITE" id="PS50889">
    <property type="entry name" value="S4"/>
    <property type="match status" value="1"/>
</dbReference>
<feature type="domain" description="Pseudouridine synthase RsuA/RluA-like" evidence="4">
    <location>
        <begin position="171"/>
        <end position="329"/>
    </location>
</feature>
<evidence type="ECO:0000313" key="5">
    <source>
        <dbReference type="EMBL" id="VIP02099.1"/>
    </source>
</evidence>
<dbReference type="InterPro" id="IPR006224">
    <property type="entry name" value="PsdUridine_synth_RluA-like_CS"/>
</dbReference>
<dbReference type="AlphaFoldDB" id="A0A6C2YLI4"/>
<feature type="compositionally biased region" description="Basic and acidic residues" evidence="3">
    <location>
        <begin position="103"/>
        <end position="136"/>
    </location>
</feature>
<dbReference type="GO" id="GO:0000455">
    <property type="term" value="P:enzyme-directed rRNA pseudouridine synthesis"/>
    <property type="evidence" value="ECO:0007669"/>
    <property type="project" value="TreeGrafter"/>
</dbReference>
<name>A0A6C2YLI4_9BACT</name>
<dbReference type="RefSeq" id="WP_232056001.1">
    <property type="nucleotide sequence ID" value="NZ_LR593887.1"/>
</dbReference>
<feature type="compositionally biased region" description="Low complexity" evidence="3">
    <location>
        <begin position="84"/>
        <end position="102"/>
    </location>
</feature>
<dbReference type="EMBL" id="LR586016">
    <property type="protein sequence ID" value="VIP02099.1"/>
    <property type="molecule type" value="Genomic_DNA"/>
</dbReference>
<dbReference type="EMBL" id="LR593887">
    <property type="protein sequence ID" value="VTS00383.1"/>
    <property type="molecule type" value="Genomic_DNA"/>
</dbReference>
<dbReference type="InterPro" id="IPR020103">
    <property type="entry name" value="PsdUridine_synth_cat_dom_sf"/>
</dbReference>